<dbReference type="PANTHER" id="PTHR48070">
    <property type="entry name" value="ESTERASE OVCA2"/>
    <property type="match status" value="1"/>
</dbReference>
<dbReference type="SUPFAM" id="SSF53474">
    <property type="entry name" value="alpha/beta-Hydrolases"/>
    <property type="match status" value="1"/>
</dbReference>
<feature type="domain" description="Serine hydrolase" evidence="3">
    <location>
        <begin position="3"/>
        <end position="251"/>
    </location>
</feature>
<gene>
    <name evidence="4" type="ORF">BDV28DRAFT_146422</name>
</gene>
<dbReference type="PANTHER" id="PTHR48070:SF4">
    <property type="entry name" value="ESTERASE ALNB"/>
    <property type="match status" value="1"/>
</dbReference>
<dbReference type="InterPro" id="IPR050593">
    <property type="entry name" value="LovG"/>
</dbReference>
<proteinExistence type="predicted"/>
<feature type="region of interest" description="Disordered" evidence="2">
    <location>
        <begin position="20"/>
        <end position="39"/>
    </location>
</feature>
<evidence type="ECO:0000313" key="5">
    <source>
        <dbReference type="Proteomes" id="UP000327118"/>
    </source>
</evidence>
<name>A0A5N6ZBV1_9EURO</name>
<dbReference type="OrthoDB" id="414698at2759"/>
<reference evidence="5" key="1">
    <citation type="submission" date="2019-04" db="EMBL/GenBank/DDBJ databases">
        <title>Friends and foes A comparative genomics studyof 23 Aspergillus species from section Flavi.</title>
        <authorList>
            <consortium name="DOE Joint Genome Institute"/>
            <person name="Kjaerbolling I."/>
            <person name="Vesth T."/>
            <person name="Frisvad J.C."/>
            <person name="Nybo J.L."/>
            <person name="Theobald S."/>
            <person name="Kildgaard S."/>
            <person name="Isbrandt T."/>
            <person name="Kuo A."/>
            <person name="Sato A."/>
            <person name="Lyhne E.K."/>
            <person name="Kogle M.E."/>
            <person name="Wiebenga A."/>
            <person name="Kun R.S."/>
            <person name="Lubbers R.J."/>
            <person name="Makela M.R."/>
            <person name="Barry K."/>
            <person name="Chovatia M."/>
            <person name="Clum A."/>
            <person name="Daum C."/>
            <person name="Haridas S."/>
            <person name="He G."/>
            <person name="LaButti K."/>
            <person name="Lipzen A."/>
            <person name="Mondo S."/>
            <person name="Riley R."/>
            <person name="Salamov A."/>
            <person name="Simmons B.A."/>
            <person name="Magnuson J.K."/>
            <person name="Henrissat B."/>
            <person name="Mortensen U.H."/>
            <person name="Larsen T.O."/>
            <person name="Devries R.P."/>
            <person name="Grigoriev I.V."/>
            <person name="Machida M."/>
            <person name="Baker S.E."/>
            <person name="Andersen M.R."/>
        </authorList>
    </citation>
    <scope>NUCLEOTIDE SEQUENCE [LARGE SCALE GENOMIC DNA]</scope>
    <source>
        <strain evidence="5">CBS 553.77</strain>
    </source>
</reference>
<dbReference type="Pfam" id="PF03959">
    <property type="entry name" value="FSH1"/>
    <property type="match status" value="1"/>
</dbReference>
<dbReference type="GO" id="GO:0005634">
    <property type="term" value="C:nucleus"/>
    <property type="evidence" value="ECO:0007669"/>
    <property type="project" value="TreeGrafter"/>
</dbReference>
<sequence>MEFLCLPGSFGNENTFKVQLGNHTTPRPRSSNHPLTNPPGPLITELQRTNTAHFHFTQGSILTHPPPEFESYFGPPPHYRFIQVRDDFMSTLRSLPKIRTREQAIHYLETGTKDDLAVQTSRAAVTAILEQIDQNASIQGLIGYSEGAAIAASVMIEEQRRKKETGRPVRIKCAVFISGWPAIDIRSGNCIVPSDEDGEEYIPVPTCHVIGAEDVFLEGSKVLYEICNGENAEFFDHGGGHIIPRNARTLRELGDVIRAMVRDSLG</sequence>
<dbReference type="EMBL" id="ML739058">
    <property type="protein sequence ID" value="KAE8355131.1"/>
    <property type="molecule type" value="Genomic_DNA"/>
</dbReference>
<dbReference type="Gene3D" id="3.40.50.1820">
    <property type="entry name" value="alpha/beta hydrolase"/>
    <property type="match status" value="1"/>
</dbReference>
<dbReference type="AlphaFoldDB" id="A0A5N6ZBV1"/>
<dbReference type="InterPro" id="IPR029058">
    <property type="entry name" value="AB_hydrolase_fold"/>
</dbReference>
<dbReference type="GO" id="GO:0019748">
    <property type="term" value="P:secondary metabolic process"/>
    <property type="evidence" value="ECO:0007669"/>
    <property type="project" value="TreeGrafter"/>
</dbReference>
<dbReference type="GO" id="GO:0016787">
    <property type="term" value="F:hydrolase activity"/>
    <property type="evidence" value="ECO:0007669"/>
    <property type="project" value="UniProtKB-KW"/>
</dbReference>
<dbReference type="Proteomes" id="UP000327118">
    <property type="component" value="Unassembled WGS sequence"/>
</dbReference>
<keyword evidence="5" id="KW-1185">Reference proteome</keyword>
<evidence type="ECO:0000256" key="2">
    <source>
        <dbReference type="SAM" id="MobiDB-lite"/>
    </source>
</evidence>
<dbReference type="InterPro" id="IPR005645">
    <property type="entry name" value="FSH-like_dom"/>
</dbReference>
<accession>A0A5N6ZBV1</accession>
<feature type="compositionally biased region" description="Polar residues" evidence="2">
    <location>
        <begin position="20"/>
        <end position="35"/>
    </location>
</feature>
<organism evidence="4 5">
    <name type="scientific">Aspergillus coremiiformis</name>
    <dbReference type="NCBI Taxonomy" id="138285"/>
    <lineage>
        <taxon>Eukaryota</taxon>
        <taxon>Fungi</taxon>
        <taxon>Dikarya</taxon>
        <taxon>Ascomycota</taxon>
        <taxon>Pezizomycotina</taxon>
        <taxon>Eurotiomycetes</taxon>
        <taxon>Eurotiomycetidae</taxon>
        <taxon>Eurotiales</taxon>
        <taxon>Aspergillaceae</taxon>
        <taxon>Aspergillus</taxon>
        <taxon>Aspergillus subgen. Circumdati</taxon>
    </lineage>
</organism>
<evidence type="ECO:0000313" key="4">
    <source>
        <dbReference type="EMBL" id="KAE8355131.1"/>
    </source>
</evidence>
<keyword evidence="1 4" id="KW-0378">Hydrolase</keyword>
<dbReference type="GO" id="GO:0005737">
    <property type="term" value="C:cytoplasm"/>
    <property type="evidence" value="ECO:0007669"/>
    <property type="project" value="TreeGrafter"/>
</dbReference>
<protein>
    <submittedName>
        <fullName evidence="4">Serine hydrolase FSH</fullName>
    </submittedName>
</protein>
<evidence type="ECO:0000256" key="1">
    <source>
        <dbReference type="ARBA" id="ARBA00022801"/>
    </source>
</evidence>
<evidence type="ECO:0000259" key="3">
    <source>
        <dbReference type="Pfam" id="PF03959"/>
    </source>
</evidence>